<dbReference type="OrthoDB" id="1524959at2"/>
<dbReference type="NCBIfam" id="TIGR00208">
    <property type="entry name" value="fliS"/>
    <property type="match status" value="1"/>
</dbReference>
<keyword evidence="8" id="KW-1185">Reference proteome</keyword>
<protein>
    <recommendedName>
        <fullName evidence="6">Flagellar secretion chaperone FliS</fullName>
    </recommendedName>
</protein>
<keyword evidence="3 6" id="KW-0963">Cytoplasm</keyword>
<dbReference type="CDD" id="cd16098">
    <property type="entry name" value="FliS"/>
    <property type="match status" value="1"/>
</dbReference>
<comment type="similarity">
    <text evidence="2 6">Belongs to the FliS family.</text>
</comment>
<evidence type="ECO:0000256" key="6">
    <source>
        <dbReference type="PIRNR" id="PIRNR039090"/>
    </source>
</evidence>
<dbReference type="Proteomes" id="UP000829401">
    <property type="component" value="Chromosome"/>
</dbReference>
<evidence type="ECO:0000256" key="2">
    <source>
        <dbReference type="ARBA" id="ARBA00008787"/>
    </source>
</evidence>
<dbReference type="EMBL" id="CP080467">
    <property type="protein sequence ID" value="UNO48797.1"/>
    <property type="molecule type" value="Genomic_DNA"/>
</dbReference>
<dbReference type="GO" id="GO:0044780">
    <property type="term" value="P:bacterial-type flagellum assembly"/>
    <property type="evidence" value="ECO:0007669"/>
    <property type="project" value="InterPro"/>
</dbReference>
<evidence type="ECO:0000313" key="7">
    <source>
        <dbReference type="EMBL" id="UNO48797.1"/>
    </source>
</evidence>
<evidence type="ECO:0000256" key="4">
    <source>
        <dbReference type="ARBA" id="ARBA00022795"/>
    </source>
</evidence>
<dbReference type="Gene3D" id="1.20.120.340">
    <property type="entry name" value="Flagellar protein FliS"/>
    <property type="match status" value="1"/>
</dbReference>
<accession>A0A9E6ZGC5</accession>
<comment type="subcellular location">
    <subcellularLocation>
        <location evidence="1 6">Cytoplasm</location>
        <location evidence="1 6">Cytosol</location>
    </subcellularLocation>
</comment>
<dbReference type="InterPro" id="IPR003713">
    <property type="entry name" value="FliS"/>
</dbReference>
<keyword evidence="7" id="KW-0966">Cell projection</keyword>
<name>A0A9E6ZGC5_ALIAG</name>
<dbReference type="GO" id="GO:0005829">
    <property type="term" value="C:cytosol"/>
    <property type="evidence" value="ECO:0007669"/>
    <property type="project" value="UniProtKB-SubCell"/>
</dbReference>
<dbReference type="PANTHER" id="PTHR34773:SF1">
    <property type="entry name" value="FLAGELLAR SECRETION CHAPERONE FLIS"/>
    <property type="match status" value="1"/>
</dbReference>
<keyword evidence="7" id="KW-0282">Flagellum</keyword>
<keyword evidence="7" id="KW-0969">Cilium</keyword>
<dbReference type="KEGG" id="aaco:K1I37_19510"/>
<proteinExistence type="inferred from homology"/>
<dbReference type="AlphaFoldDB" id="A0A9E6ZGC5"/>
<evidence type="ECO:0000256" key="5">
    <source>
        <dbReference type="ARBA" id="ARBA00023186"/>
    </source>
</evidence>
<evidence type="ECO:0000256" key="3">
    <source>
        <dbReference type="ARBA" id="ARBA00022490"/>
    </source>
</evidence>
<gene>
    <name evidence="7" type="primary">fliS</name>
    <name evidence="7" type="ORF">K1I37_19510</name>
</gene>
<dbReference type="PIRSF" id="PIRSF039090">
    <property type="entry name" value="Flis"/>
    <property type="match status" value="1"/>
</dbReference>
<evidence type="ECO:0000313" key="8">
    <source>
        <dbReference type="Proteomes" id="UP000829401"/>
    </source>
</evidence>
<dbReference type="SUPFAM" id="SSF101116">
    <property type="entry name" value="Flagellar export chaperone FliS"/>
    <property type="match status" value="1"/>
</dbReference>
<dbReference type="RefSeq" id="WP_161624374.1">
    <property type="nucleotide sequence ID" value="NZ_AURB01000158.1"/>
</dbReference>
<dbReference type="InterPro" id="IPR036584">
    <property type="entry name" value="FliS_sf"/>
</dbReference>
<keyword evidence="4 6" id="KW-1005">Bacterial flagellum biogenesis</keyword>
<sequence length="127" mass="14380">MSYASRASMAYKSTAVQTSNEKLVVMLYDGWLSALEIAKDAIEAGDLARAHTQLVKAQNIVNELNNTLDMQYEVSKQLRQLYEFFLRQLVEANVQKSVQPIVEQYPIVKGLRDTWEQAIKQLGVSTV</sequence>
<evidence type="ECO:0000256" key="1">
    <source>
        <dbReference type="ARBA" id="ARBA00004514"/>
    </source>
</evidence>
<keyword evidence="5" id="KW-0143">Chaperone</keyword>
<dbReference type="PANTHER" id="PTHR34773">
    <property type="entry name" value="FLAGELLAR SECRETION CHAPERONE FLIS"/>
    <property type="match status" value="1"/>
</dbReference>
<dbReference type="GO" id="GO:0071973">
    <property type="term" value="P:bacterial-type flagellum-dependent cell motility"/>
    <property type="evidence" value="ECO:0007669"/>
    <property type="project" value="TreeGrafter"/>
</dbReference>
<reference evidence="8" key="1">
    <citation type="journal article" date="2022" name="G3 (Bethesda)">
        <title>Unveiling the complete genome sequence of Alicyclobacillus acidoterrestris DSM 3922T, a taint-producing strain.</title>
        <authorList>
            <person name="Leonardo I.C."/>
            <person name="Barreto Crespo M.T."/>
            <person name="Gaspar F.B."/>
        </authorList>
    </citation>
    <scope>NUCLEOTIDE SEQUENCE [LARGE SCALE GENOMIC DNA]</scope>
    <source>
        <strain evidence="8">DSM 3922</strain>
    </source>
</reference>
<dbReference type="Pfam" id="PF02561">
    <property type="entry name" value="FliS"/>
    <property type="match status" value="1"/>
</dbReference>
<organism evidence="7 8">
    <name type="scientific">Alicyclobacillus acidoterrestris (strain ATCC 49025 / DSM 3922 / CIP 106132 / NCIMB 13137 / GD3B)</name>
    <dbReference type="NCBI Taxonomy" id="1356854"/>
    <lineage>
        <taxon>Bacteria</taxon>
        <taxon>Bacillati</taxon>
        <taxon>Bacillota</taxon>
        <taxon>Bacilli</taxon>
        <taxon>Bacillales</taxon>
        <taxon>Alicyclobacillaceae</taxon>
        <taxon>Alicyclobacillus</taxon>
    </lineage>
</organism>